<dbReference type="InterPro" id="IPR041378">
    <property type="entry name" value="S-layer_SbsC_C"/>
</dbReference>
<gene>
    <name evidence="3" type="ORF">ACFSKK_14365</name>
</gene>
<evidence type="ECO:0000313" key="4">
    <source>
        <dbReference type="Proteomes" id="UP001597318"/>
    </source>
</evidence>
<dbReference type="Pfam" id="PF18058">
    <property type="entry name" value="SbsC_C"/>
    <property type="match status" value="1"/>
</dbReference>
<name>A0ABW5C0S3_9BACI</name>
<proteinExistence type="predicted"/>
<sequence>MKRFNVILSLIFAFVLMIPATGTYAASNSDYQRAVSAGEELKKELSKFNSYVNSGNLYNVDAQYDAFTRKIRNTELLIGKVSGSSNRNYLNTTYVRPAKVAKERVIYEISQIRLLYIIDKRFDLNQLSEAESDYAKLERLQKRAKQIKEAGGYDSLPTSINRSLNWWENYIVERLNANTSKEIVPYEIGTIHDFLVYLNHVYINDEGSLLELKGWTMEPVGEDDFGFFLRSFSRSSLEKLDEINAKGNDEAVREWATNIVNAIDYFSTENGAVWYADASSACQGYVPSSFPEDSYWYYVGSCGYTFNVFNADFENKTPSVFYDWYLENKDNY</sequence>
<evidence type="ECO:0000256" key="1">
    <source>
        <dbReference type="SAM" id="SignalP"/>
    </source>
</evidence>
<reference evidence="4" key="1">
    <citation type="journal article" date="2019" name="Int. J. Syst. Evol. Microbiol.">
        <title>The Global Catalogue of Microorganisms (GCM) 10K type strain sequencing project: providing services to taxonomists for standard genome sequencing and annotation.</title>
        <authorList>
            <consortium name="The Broad Institute Genomics Platform"/>
            <consortium name="The Broad Institute Genome Sequencing Center for Infectious Disease"/>
            <person name="Wu L."/>
            <person name="Ma J."/>
        </authorList>
    </citation>
    <scope>NUCLEOTIDE SEQUENCE [LARGE SCALE GENOMIC DNA]</scope>
    <source>
        <strain evidence="4">CGMCC 1.15474</strain>
    </source>
</reference>
<dbReference type="Proteomes" id="UP001597318">
    <property type="component" value="Unassembled WGS sequence"/>
</dbReference>
<feature type="signal peptide" evidence="1">
    <location>
        <begin position="1"/>
        <end position="25"/>
    </location>
</feature>
<dbReference type="RefSeq" id="WP_247346380.1">
    <property type="nucleotide sequence ID" value="NZ_CP095550.1"/>
</dbReference>
<keyword evidence="1" id="KW-0732">Signal</keyword>
<protein>
    <recommendedName>
        <fullName evidence="2">SbsC C-terminal domain-containing protein</fullName>
    </recommendedName>
</protein>
<dbReference type="Gene3D" id="1.20.58.780">
    <property type="match status" value="1"/>
</dbReference>
<comment type="caution">
    <text evidence="3">The sequence shown here is derived from an EMBL/GenBank/DDBJ whole genome shotgun (WGS) entry which is preliminary data.</text>
</comment>
<keyword evidence="4" id="KW-1185">Reference proteome</keyword>
<feature type="domain" description="SbsC C-terminal" evidence="2">
    <location>
        <begin position="30"/>
        <end position="99"/>
    </location>
</feature>
<evidence type="ECO:0000259" key="2">
    <source>
        <dbReference type="Pfam" id="PF18058"/>
    </source>
</evidence>
<dbReference type="EMBL" id="JBHUIK010000003">
    <property type="protein sequence ID" value="MFD2214870.1"/>
    <property type="molecule type" value="Genomic_DNA"/>
</dbReference>
<feature type="chain" id="PRO_5045733353" description="SbsC C-terminal domain-containing protein" evidence="1">
    <location>
        <begin position="26"/>
        <end position="332"/>
    </location>
</feature>
<accession>A0ABW5C0S3</accession>
<evidence type="ECO:0000313" key="3">
    <source>
        <dbReference type="EMBL" id="MFD2214870.1"/>
    </source>
</evidence>
<organism evidence="3 4">
    <name type="scientific">Metabacillus endolithicus</name>
    <dbReference type="NCBI Taxonomy" id="1535204"/>
    <lineage>
        <taxon>Bacteria</taxon>
        <taxon>Bacillati</taxon>
        <taxon>Bacillota</taxon>
        <taxon>Bacilli</taxon>
        <taxon>Bacillales</taxon>
        <taxon>Bacillaceae</taxon>
        <taxon>Metabacillus</taxon>
    </lineage>
</organism>